<gene>
    <name evidence="1" type="ORF">BDW47DRAFT_88350</name>
</gene>
<accession>A0A2I2FIM8</accession>
<dbReference type="RefSeq" id="XP_024674500.1">
    <property type="nucleotide sequence ID" value="XM_024820115.1"/>
</dbReference>
<dbReference type="AlphaFoldDB" id="A0A2I2FIM8"/>
<dbReference type="Proteomes" id="UP000234585">
    <property type="component" value="Unassembled WGS sequence"/>
</dbReference>
<sequence length="187" mass="20949">MEPLEGMRGRLALVLGRVRSKELYTNPPPLGRFKLDPTAGIIATARPTCLYLLPQILLTPALGLICSATDVTPLEAELKHVPVPRRARPKDFPRMRRHFPQSPALHTGWLFCVVLFPSPQGKYRRLETARCQFFPHPPSPFVQPVGGDRAKQRISYPSGLELHCRSDYTFFGISSTILSRQCSDVSS</sequence>
<reference evidence="1 2" key="1">
    <citation type="submission" date="2017-12" db="EMBL/GenBank/DDBJ databases">
        <authorList>
            <consortium name="DOE Joint Genome Institute"/>
            <person name="Haridas S."/>
            <person name="Kjaerbolling I."/>
            <person name="Vesth T.C."/>
            <person name="Frisvad J.C."/>
            <person name="Nybo J.L."/>
            <person name="Theobald S."/>
            <person name="Kuo A."/>
            <person name="Bowyer P."/>
            <person name="Matsuda Y."/>
            <person name="Mondo S."/>
            <person name="Lyhne E.K."/>
            <person name="Kogle M.E."/>
            <person name="Clum A."/>
            <person name="Lipzen A."/>
            <person name="Salamov A."/>
            <person name="Ngan C.Y."/>
            <person name="Daum C."/>
            <person name="Chiniquy J."/>
            <person name="Barry K."/>
            <person name="LaButti K."/>
            <person name="Simmons B.A."/>
            <person name="Magnuson J.K."/>
            <person name="Mortensen U.H."/>
            <person name="Larsen T.O."/>
            <person name="Grigoriev I.V."/>
            <person name="Baker S.E."/>
            <person name="Andersen M.R."/>
            <person name="Nordberg H.P."/>
            <person name="Cantor M.N."/>
            <person name="Hua S.X."/>
        </authorList>
    </citation>
    <scope>NUCLEOTIDE SEQUENCE [LARGE SCALE GENOMIC DNA]</scope>
    <source>
        <strain evidence="1 2">CBS 102.13</strain>
    </source>
</reference>
<evidence type="ECO:0000313" key="1">
    <source>
        <dbReference type="EMBL" id="PLB40488.1"/>
    </source>
</evidence>
<proteinExistence type="predicted"/>
<name>A0A2I2FIM8_ASPCN</name>
<dbReference type="EMBL" id="KZ559124">
    <property type="protein sequence ID" value="PLB40488.1"/>
    <property type="molecule type" value="Genomic_DNA"/>
</dbReference>
<protein>
    <submittedName>
        <fullName evidence="1">Uncharacterized protein</fullName>
    </submittedName>
</protein>
<organism evidence="1 2">
    <name type="scientific">Aspergillus candidus</name>
    <dbReference type="NCBI Taxonomy" id="41067"/>
    <lineage>
        <taxon>Eukaryota</taxon>
        <taxon>Fungi</taxon>
        <taxon>Dikarya</taxon>
        <taxon>Ascomycota</taxon>
        <taxon>Pezizomycotina</taxon>
        <taxon>Eurotiomycetes</taxon>
        <taxon>Eurotiomycetidae</taxon>
        <taxon>Eurotiales</taxon>
        <taxon>Aspergillaceae</taxon>
        <taxon>Aspergillus</taxon>
        <taxon>Aspergillus subgen. Circumdati</taxon>
    </lineage>
</organism>
<keyword evidence="2" id="KW-1185">Reference proteome</keyword>
<dbReference type="GeneID" id="36527275"/>
<evidence type="ECO:0000313" key="2">
    <source>
        <dbReference type="Proteomes" id="UP000234585"/>
    </source>
</evidence>